<dbReference type="Gene3D" id="3.90.1200.10">
    <property type="match status" value="1"/>
</dbReference>
<organism evidence="1 2">
    <name type="scientific">Tahibacter aquaticus</name>
    <dbReference type="NCBI Taxonomy" id="520092"/>
    <lineage>
        <taxon>Bacteria</taxon>
        <taxon>Pseudomonadati</taxon>
        <taxon>Pseudomonadota</taxon>
        <taxon>Gammaproteobacteria</taxon>
        <taxon>Lysobacterales</taxon>
        <taxon>Rhodanobacteraceae</taxon>
        <taxon>Tahibacter</taxon>
    </lineage>
</organism>
<dbReference type="InterPro" id="IPR006748">
    <property type="entry name" value="NH2Glyco/OHUrea_AB-resist_kin"/>
</dbReference>
<dbReference type="GO" id="GO:0019748">
    <property type="term" value="P:secondary metabolic process"/>
    <property type="evidence" value="ECO:0007669"/>
    <property type="project" value="InterPro"/>
</dbReference>
<protein>
    <submittedName>
        <fullName evidence="1">Streptomycin 6-kinase</fullName>
    </submittedName>
</protein>
<name>A0A4R6YQV3_9GAMM</name>
<proteinExistence type="predicted"/>
<dbReference type="GO" id="GO:0016773">
    <property type="term" value="F:phosphotransferase activity, alcohol group as acceptor"/>
    <property type="evidence" value="ECO:0007669"/>
    <property type="project" value="InterPro"/>
</dbReference>
<dbReference type="InterPro" id="IPR011009">
    <property type="entry name" value="Kinase-like_dom_sf"/>
</dbReference>
<dbReference type="SUPFAM" id="SSF56112">
    <property type="entry name" value="Protein kinase-like (PK-like)"/>
    <property type="match status" value="1"/>
</dbReference>
<evidence type="ECO:0000313" key="2">
    <source>
        <dbReference type="Proteomes" id="UP000295293"/>
    </source>
</evidence>
<dbReference type="Proteomes" id="UP000295293">
    <property type="component" value="Unassembled WGS sequence"/>
</dbReference>
<keyword evidence="2" id="KW-1185">Reference proteome</keyword>
<dbReference type="Pfam" id="PF04655">
    <property type="entry name" value="APH_6_hur"/>
    <property type="match status" value="1"/>
</dbReference>
<comment type="caution">
    <text evidence="1">The sequence shown here is derived from an EMBL/GenBank/DDBJ whole genome shotgun (WGS) entry which is preliminary data.</text>
</comment>
<evidence type="ECO:0000313" key="1">
    <source>
        <dbReference type="EMBL" id="TDR40371.1"/>
    </source>
</evidence>
<keyword evidence="1" id="KW-0418">Kinase</keyword>
<reference evidence="1 2" key="1">
    <citation type="submission" date="2019-03" db="EMBL/GenBank/DDBJ databases">
        <title>Genomic Encyclopedia of Type Strains, Phase IV (KMG-IV): sequencing the most valuable type-strain genomes for metagenomic binning, comparative biology and taxonomic classification.</title>
        <authorList>
            <person name="Goeker M."/>
        </authorList>
    </citation>
    <scope>NUCLEOTIDE SEQUENCE [LARGE SCALE GENOMIC DNA]</scope>
    <source>
        <strain evidence="1 2">DSM 21667</strain>
    </source>
</reference>
<dbReference type="EMBL" id="SNZH01000013">
    <property type="protein sequence ID" value="TDR40371.1"/>
    <property type="molecule type" value="Genomic_DNA"/>
</dbReference>
<gene>
    <name evidence="1" type="ORF">DFR29_11371</name>
</gene>
<keyword evidence="1" id="KW-0808">Transferase</keyword>
<dbReference type="GO" id="GO:0016301">
    <property type="term" value="F:kinase activity"/>
    <property type="evidence" value="ECO:0007669"/>
    <property type="project" value="UniProtKB-KW"/>
</dbReference>
<sequence length="284" mass="31066">MNTGTLSRRPILPVRWKLQAAELLADTPTSRVWKVLREDGRPAVLKALKPLGVEDELRGKYLLRWRQGFGLIRLLRAAGPNLLLEYAGERPLSAVIASDGDSAATEIAADVLARLMAPSTRPLPAELQPLRERFQPLFDKAQIDRDAGRNSHYPAAAAIAQRLLDSPVAHCPLHGDLHHDNIYYGRRGWLAIDPKGLVGDPGFDAANLFFNPLERTDLCLDHARIAFMAVTFGATLKQSPRLMLDHAIAYGALSAAWHAGDANAIDEARELSVVAAVSEVAAHF</sequence>
<accession>A0A4R6YQV3</accession>
<dbReference type="AlphaFoldDB" id="A0A4R6YQV3"/>